<dbReference type="PANTHER" id="PTHR47423">
    <property type="entry name" value="G-PATCH DOMAIN CONTAINING PROTEIN"/>
    <property type="match status" value="1"/>
</dbReference>
<protein>
    <submittedName>
        <fullName evidence="2">Uncharacterized protein</fullName>
    </submittedName>
</protein>
<dbReference type="GeneID" id="25734461"/>
<name>A0A0D2LML3_9CHLO</name>
<dbReference type="Proteomes" id="UP000054498">
    <property type="component" value="Unassembled WGS sequence"/>
</dbReference>
<dbReference type="AlphaFoldDB" id="A0A0D2LML3"/>
<feature type="non-terminal residue" evidence="2">
    <location>
        <position position="173"/>
    </location>
</feature>
<evidence type="ECO:0000256" key="1">
    <source>
        <dbReference type="SAM" id="MobiDB-lite"/>
    </source>
</evidence>
<evidence type="ECO:0000313" key="3">
    <source>
        <dbReference type="Proteomes" id="UP000054498"/>
    </source>
</evidence>
<dbReference type="PANTHER" id="PTHR47423:SF2">
    <property type="entry name" value="PROTEIN SQS1"/>
    <property type="match status" value="1"/>
</dbReference>
<dbReference type="KEGG" id="mng:MNEG_16678"/>
<dbReference type="RefSeq" id="XP_013890306.1">
    <property type="nucleotide sequence ID" value="XM_014034852.1"/>
</dbReference>
<dbReference type="OrthoDB" id="21470at2759"/>
<organism evidence="2 3">
    <name type="scientific">Monoraphidium neglectum</name>
    <dbReference type="NCBI Taxonomy" id="145388"/>
    <lineage>
        <taxon>Eukaryota</taxon>
        <taxon>Viridiplantae</taxon>
        <taxon>Chlorophyta</taxon>
        <taxon>core chlorophytes</taxon>
        <taxon>Chlorophyceae</taxon>
        <taxon>CS clade</taxon>
        <taxon>Sphaeropleales</taxon>
        <taxon>Selenastraceae</taxon>
        <taxon>Monoraphidium</taxon>
    </lineage>
</organism>
<feature type="non-terminal residue" evidence="2">
    <location>
        <position position="1"/>
    </location>
</feature>
<feature type="region of interest" description="Disordered" evidence="1">
    <location>
        <begin position="1"/>
        <end position="22"/>
    </location>
</feature>
<gene>
    <name evidence="2" type="ORF">MNEG_16678</name>
</gene>
<proteinExistence type="predicted"/>
<feature type="region of interest" description="Disordered" evidence="1">
    <location>
        <begin position="75"/>
        <end position="125"/>
    </location>
</feature>
<sequence>GRTASDDGSSSDEGGGARARMPAAAVRLRRYEELRAAFDASEVAPGDAVLVDEAGRPIAALGRLAPAERYPVLANASWRGGGGGERSPGEPRQDAPGSAGRRQQRSVIKGARGGKLLPGEKARLRREKIESKRAARGAAGGGFDAAEVVEALAEFVAEGRDMAALDPTSKHGL</sequence>
<keyword evidence="3" id="KW-1185">Reference proteome</keyword>
<dbReference type="EMBL" id="KK106863">
    <property type="protein sequence ID" value="KIY91286.1"/>
    <property type="molecule type" value="Genomic_DNA"/>
</dbReference>
<reference evidence="2 3" key="1">
    <citation type="journal article" date="2013" name="BMC Genomics">
        <title>Reconstruction of the lipid metabolism for the microalga Monoraphidium neglectum from its genome sequence reveals characteristics suitable for biofuel production.</title>
        <authorList>
            <person name="Bogen C."/>
            <person name="Al-Dilaimi A."/>
            <person name="Albersmeier A."/>
            <person name="Wichmann J."/>
            <person name="Grundmann M."/>
            <person name="Rupp O."/>
            <person name="Lauersen K.J."/>
            <person name="Blifernez-Klassen O."/>
            <person name="Kalinowski J."/>
            <person name="Goesmann A."/>
            <person name="Mussgnug J.H."/>
            <person name="Kruse O."/>
        </authorList>
    </citation>
    <scope>NUCLEOTIDE SEQUENCE [LARGE SCALE GENOMIC DNA]</scope>
    <source>
        <strain evidence="2 3">SAG 48.87</strain>
    </source>
</reference>
<accession>A0A0D2LML3</accession>
<evidence type="ECO:0000313" key="2">
    <source>
        <dbReference type="EMBL" id="KIY91286.1"/>
    </source>
</evidence>
<dbReference type="STRING" id="145388.A0A0D2LML3"/>